<protein>
    <submittedName>
        <fullName evidence="3">YciI family protein</fullName>
    </submittedName>
</protein>
<accession>A0ABV8X8A9</accession>
<keyword evidence="4" id="KW-1185">Reference proteome</keyword>
<evidence type="ECO:0000256" key="1">
    <source>
        <dbReference type="ARBA" id="ARBA00007689"/>
    </source>
</evidence>
<proteinExistence type="inferred from homology"/>
<name>A0ABV8X8A9_9LACT</name>
<evidence type="ECO:0000313" key="4">
    <source>
        <dbReference type="Proteomes" id="UP001595817"/>
    </source>
</evidence>
<dbReference type="RefSeq" id="WP_378155837.1">
    <property type="nucleotide sequence ID" value="NZ_JBHSEC010000019.1"/>
</dbReference>
<gene>
    <name evidence="3" type="ORF">ACFOZY_12240</name>
</gene>
<dbReference type="Pfam" id="PF03795">
    <property type="entry name" value="YCII"/>
    <property type="match status" value="1"/>
</dbReference>
<dbReference type="EMBL" id="JBHSEC010000019">
    <property type="protein sequence ID" value="MFC4411190.1"/>
    <property type="molecule type" value="Genomic_DNA"/>
</dbReference>
<organism evidence="3 4">
    <name type="scientific">Chungangia koreensis</name>
    <dbReference type="NCBI Taxonomy" id="752657"/>
    <lineage>
        <taxon>Bacteria</taxon>
        <taxon>Bacillati</taxon>
        <taxon>Bacillota</taxon>
        <taxon>Bacilli</taxon>
        <taxon>Lactobacillales</taxon>
        <taxon>Chungangia</taxon>
    </lineage>
</organism>
<dbReference type="Proteomes" id="UP001595817">
    <property type="component" value="Unassembled WGS sequence"/>
</dbReference>
<dbReference type="SUPFAM" id="SSF54909">
    <property type="entry name" value="Dimeric alpha+beta barrel"/>
    <property type="match status" value="1"/>
</dbReference>
<dbReference type="Gene3D" id="3.30.70.1060">
    <property type="entry name" value="Dimeric alpha+beta barrel"/>
    <property type="match status" value="1"/>
</dbReference>
<dbReference type="InterPro" id="IPR011008">
    <property type="entry name" value="Dimeric_a/b-barrel"/>
</dbReference>
<evidence type="ECO:0000313" key="3">
    <source>
        <dbReference type="EMBL" id="MFC4411190.1"/>
    </source>
</evidence>
<evidence type="ECO:0000259" key="2">
    <source>
        <dbReference type="Pfam" id="PF03795"/>
    </source>
</evidence>
<comment type="caution">
    <text evidence="3">The sequence shown here is derived from an EMBL/GenBank/DDBJ whole genome shotgun (WGS) entry which is preliminary data.</text>
</comment>
<comment type="similarity">
    <text evidence="1">Belongs to the YciI family.</text>
</comment>
<sequence>MRYLIILTRGENWKDGIRLPDQPWMPEHAVYVQNKFDSGDVLVAGPFDDHTGGAILIDVEKKEDLLKFAQNDPAVVNGIFKFELKPWAGLMNKYENRSPNFGQEYIDYKHSVQKELNIL</sequence>
<reference evidence="4" key="1">
    <citation type="journal article" date="2019" name="Int. J. Syst. Evol. Microbiol.">
        <title>The Global Catalogue of Microorganisms (GCM) 10K type strain sequencing project: providing services to taxonomists for standard genome sequencing and annotation.</title>
        <authorList>
            <consortium name="The Broad Institute Genomics Platform"/>
            <consortium name="The Broad Institute Genome Sequencing Center for Infectious Disease"/>
            <person name="Wu L."/>
            <person name="Ma J."/>
        </authorList>
    </citation>
    <scope>NUCLEOTIDE SEQUENCE [LARGE SCALE GENOMIC DNA]</scope>
    <source>
        <strain evidence="4">CCUG 59778</strain>
    </source>
</reference>
<dbReference type="InterPro" id="IPR005545">
    <property type="entry name" value="YCII"/>
</dbReference>
<feature type="domain" description="YCII-related" evidence="2">
    <location>
        <begin position="1"/>
        <end position="87"/>
    </location>
</feature>